<organism evidence="5 6">
    <name type="scientific">Halanaerobacter jeridensis</name>
    <dbReference type="NCBI Taxonomy" id="706427"/>
    <lineage>
        <taxon>Bacteria</taxon>
        <taxon>Bacillati</taxon>
        <taxon>Bacillota</taxon>
        <taxon>Clostridia</taxon>
        <taxon>Halanaerobiales</taxon>
        <taxon>Halobacteroidaceae</taxon>
        <taxon>Halanaerobacter</taxon>
    </lineage>
</organism>
<dbReference type="InterPro" id="IPR049712">
    <property type="entry name" value="Poly_export"/>
</dbReference>
<dbReference type="RefSeq" id="WP_204701705.1">
    <property type="nucleotide sequence ID" value="NZ_JAFBDQ010000008.1"/>
</dbReference>
<dbReference type="InterPro" id="IPR003715">
    <property type="entry name" value="Poly_export_N"/>
</dbReference>
<feature type="domain" description="Soluble ligand binding" evidence="4">
    <location>
        <begin position="197"/>
        <end position="231"/>
    </location>
</feature>
<sequence length="299" mass="33088">MKNHKVLLSMTLILCFLAAAVLFTSNVGHAAEYKLTTGDELYISVWGYPDLQQDVVVGPDGQLSFPMIGKVQAEGLTINQLTDVMTEKLKQYIKIKESQVNIVFKKYEQVRVMILGEVNKPGAYQVRPGEQVLNLVSLAGGTTQMADMNSLKLRRNDKSLAIDLEALLDGTEASKEQNYQLQEGDTLYVPKGVIEISVLGEVKSPGSYEVKKGSRVSDVLAKAGGTTNEVADEIKYISNDKEEKLVLDDLLQGKAKNPIVQEGDTIKALEGKYAFQKFTFWRNLFFFVGGLNQIQSLVN</sequence>
<dbReference type="Pfam" id="PF02563">
    <property type="entry name" value="Poly_export"/>
    <property type="match status" value="1"/>
</dbReference>
<dbReference type="EMBL" id="JAFBDQ010000008">
    <property type="protein sequence ID" value="MBM7556935.1"/>
    <property type="molecule type" value="Genomic_DNA"/>
</dbReference>
<dbReference type="GO" id="GO:0015159">
    <property type="term" value="F:polysaccharide transmembrane transporter activity"/>
    <property type="evidence" value="ECO:0007669"/>
    <property type="project" value="InterPro"/>
</dbReference>
<gene>
    <name evidence="5" type="ORF">JOC47_001789</name>
</gene>
<evidence type="ECO:0000259" key="4">
    <source>
        <dbReference type="Pfam" id="PF10531"/>
    </source>
</evidence>
<dbReference type="InterPro" id="IPR019554">
    <property type="entry name" value="Soluble_ligand-bd"/>
</dbReference>
<keyword evidence="6" id="KW-1185">Reference proteome</keyword>
<evidence type="ECO:0000313" key="6">
    <source>
        <dbReference type="Proteomes" id="UP000774000"/>
    </source>
</evidence>
<dbReference type="AlphaFoldDB" id="A0A938XX64"/>
<reference evidence="5" key="1">
    <citation type="submission" date="2021-01" db="EMBL/GenBank/DDBJ databases">
        <title>Genomic Encyclopedia of Type Strains, Phase IV (KMG-IV): sequencing the most valuable type-strain genomes for metagenomic binning, comparative biology and taxonomic classification.</title>
        <authorList>
            <person name="Goeker M."/>
        </authorList>
    </citation>
    <scope>NUCLEOTIDE SEQUENCE</scope>
    <source>
        <strain evidence="5">DSM 23230</strain>
    </source>
</reference>
<dbReference type="Gene3D" id="3.10.560.10">
    <property type="entry name" value="Outer membrane lipoprotein wza domain like"/>
    <property type="match status" value="2"/>
</dbReference>
<comment type="caution">
    <text evidence="5">The sequence shown here is derived from an EMBL/GenBank/DDBJ whole genome shotgun (WGS) entry which is preliminary data.</text>
</comment>
<dbReference type="PANTHER" id="PTHR33619">
    <property type="entry name" value="POLYSACCHARIDE EXPORT PROTEIN GFCE-RELATED"/>
    <property type="match status" value="1"/>
</dbReference>
<protein>
    <submittedName>
        <fullName evidence="5">Polysaccharide export outer membrane protein</fullName>
    </submittedName>
</protein>
<dbReference type="Proteomes" id="UP000774000">
    <property type="component" value="Unassembled WGS sequence"/>
</dbReference>
<evidence type="ECO:0000256" key="2">
    <source>
        <dbReference type="SAM" id="SignalP"/>
    </source>
</evidence>
<evidence type="ECO:0000259" key="3">
    <source>
        <dbReference type="Pfam" id="PF02563"/>
    </source>
</evidence>
<dbReference type="PANTHER" id="PTHR33619:SF3">
    <property type="entry name" value="POLYSACCHARIDE EXPORT PROTEIN GFCE-RELATED"/>
    <property type="match status" value="1"/>
</dbReference>
<name>A0A938XX64_9FIRM</name>
<accession>A0A938XX64</accession>
<feature type="domain" description="Polysaccharide export protein N-terminal" evidence="3">
    <location>
        <begin position="30"/>
        <end position="102"/>
    </location>
</feature>
<proteinExistence type="predicted"/>
<dbReference type="Pfam" id="PF10531">
    <property type="entry name" value="SLBB"/>
    <property type="match status" value="2"/>
</dbReference>
<evidence type="ECO:0000313" key="5">
    <source>
        <dbReference type="EMBL" id="MBM7556935.1"/>
    </source>
</evidence>
<feature type="chain" id="PRO_5037783940" evidence="2">
    <location>
        <begin position="31"/>
        <end position="299"/>
    </location>
</feature>
<evidence type="ECO:0000256" key="1">
    <source>
        <dbReference type="ARBA" id="ARBA00022729"/>
    </source>
</evidence>
<feature type="domain" description="Soluble ligand binding" evidence="4">
    <location>
        <begin position="111"/>
        <end position="157"/>
    </location>
</feature>
<keyword evidence="1 2" id="KW-0732">Signal</keyword>
<feature type="signal peptide" evidence="2">
    <location>
        <begin position="1"/>
        <end position="30"/>
    </location>
</feature>